<evidence type="ECO:0000256" key="3">
    <source>
        <dbReference type="ARBA" id="ARBA00005436"/>
    </source>
</evidence>
<feature type="region of interest" description="Disordered" evidence="9">
    <location>
        <begin position="453"/>
        <end position="499"/>
    </location>
</feature>
<keyword evidence="12" id="KW-1185">Reference proteome</keyword>
<feature type="domain" description="SprT-like" evidence="10">
    <location>
        <begin position="218"/>
        <end position="389"/>
    </location>
</feature>
<feature type="region of interest" description="Disordered" evidence="9">
    <location>
        <begin position="393"/>
        <end position="419"/>
    </location>
</feature>
<dbReference type="InterPro" id="IPR044076">
    <property type="entry name" value="Ribosomal_P2"/>
</dbReference>
<evidence type="ECO:0000256" key="1">
    <source>
        <dbReference type="ARBA" id="ARBA00003362"/>
    </source>
</evidence>
<accession>A0ABN7SNC1</accession>
<comment type="similarity">
    <text evidence="3">Belongs to the eukaryotic ribosomal protein P1/P2 family.</text>
</comment>
<protein>
    <recommendedName>
        <fullName evidence="7">Large ribosomal subunit protein P2</fullName>
    </recommendedName>
    <alternativeName>
        <fullName evidence="8">60S acidic ribosomal protein P2</fullName>
    </alternativeName>
</protein>
<comment type="subcellular location">
    <subcellularLocation>
        <location evidence="2">Nucleus</location>
    </subcellularLocation>
</comment>
<dbReference type="InterPro" id="IPR027534">
    <property type="entry name" value="Ribosomal_P1/P2"/>
</dbReference>
<feature type="compositionally biased region" description="Low complexity" evidence="9">
    <location>
        <begin position="453"/>
        <end position="471"/>
    </location>
</feature>
<feature type="compositionally biased region" description="Basic and acidic residues" evidence="9">
    <location>
        <begin position="393"/>
        <end position="416"/>
    </location>
</feature>
<dbReference type="SMART" id="SM00731">
    <property type="entry name" value="SprT"/>
    <property type="match status" value="1"/>
</dbReference>
<feature type="region of interest" description="Disordered" evidence="9">
    <location>
        <begin position="37"/>
        <end position="85"/>
    </location>
</feature>
<evidence type="ECO:0000259" key="10">
    <source>
        <dbReference type="SMART" id="SM00731"/>
    </source>
</evidence>
<gene>
    <name evidence="11" type="ORF">OKIOD_LOCUS10330</name>
</gene>
<evidence type="ECO:0000313" key="12">
    <source>
        <dbReference type="Proteomes" id="UP001158576"/>
    </source>
</evidence>
<dbReference type="HAMAP" id="MF_01478">
    <property type="entry name" value="Ribosomal_L12_arch"/>
    <property type="match status" value="1"/>
</dbReference>
<dbReference type="PANTHER" id="PTHR21220:SF0">
    <property type="entry name" value="DNA-DEPENDENT METALLOPROTEASE SPRTN"/>
    <property type="match status" value="1"/>
</dbReference>
<name>A0ABN7SNC1_OIKDI</name>
<dbReference type="InterPro" id="IPR055220">
    <property type="entry name" value="SPRTN_ZBD"/>
</dbReference>
<dbReference type="InterPro" id="IPR044245">
    <property type="entry name" value="Spartan"/>
</dbReference>
<proteinExistence type="inferred from homology"/>
<evidence type="ECO:0000256" key="7">
    <source>
        <dbReference type="ARBA" id="ARBA00035301"/>
    </source>
</evidence>
<feature type="compositionally biased region" description="Basic and acidic residues" evidence="9">
    <location>
        <begin position="474"/>
        <end position="484"/>
    </location>
</feature>
<evidence type="ECO:0000313" key="11">
    <source>
        <dbReference type="EMBL" id="CAG5104812.1"/>
    </source>
</evidence>
<evidence type="ECO:0000256" key="6">
    <source>
        <dbReference type="ARBA" id="ARBA00023274"/>
    </source>
</evidence>
<dbReference type="EMBL" id="OU015566">
    <property type="protein sequence ID" value="CAG5104812.1"/>
    <property type="molecule type" value="Genomic_DNA"/>
</dbReference>
<organism evidence="11 12">
    <name type="scientific">Oikopleura dioica</name>
    <name type="common">Tunicate</name>
    <dbReference type="NCBI Taxonomy" id="34765"/>
    <lineage>
        <taxon>Eukaryota</taxon>
        <taxon>Metazoa</taxon>
        <taxon>Chordata</taxon>
        <taxon>Tunicata</taxon>
        <taxon>Appendicularia</taxon>
        <taxon>Copelata</taxon>
        <taxon>Oikopleuridae</taxon>
        <taxon>Oikopleura</taxon>
    </lineage>
</organism>
<dbReference type="Pfam" id="PF22934">
    <property type="entry name" value="SPRTN_ZBD"/>
    <property type="match status" value="1"/>
</dbReference>
<evidence type="ECO:0000256" key="9">
    <source>
        <dbReference type="SAM" id="MobiDB-lite"/>
    </source>
</evidence>
<evidence type="ECO:0000256" key="5">
    <source>
        <dbReference type="ARBA" id="ARBA00023242"/>
    </source>
</evidence>
<evidence type="ECO:0000256" key="8">
    <source>
        <dbReference type="ARBA" id="ARBA00035443"/>
    </source>
</evidence>
<reference evidence="11 12" key="1">
    <citation type="submission" date="2021-04" db="EMBL/GenBank/DDBJ databases">
        <authorList>
            <person name="Bliznina A."/>
        </authorList>
    </citation>
    <scope>NUCLEOTIDE SEQUENCE [LARGE SCALE GENOMIC DNA]</scope>
</reference>
<dbReference type="Pfam" id="PF10263">
    <property type="entry name" value="SprT-like"/>
    <property type="match status" value="1"/>
</dbReference>
<comment type="function">
    <text evidence="1">Plays an important role in the elongation step of protein synthesis.</text>
</comment>
<evidence type="ECO:0000256" key="4">
    <source>
        <dbReference type="ARBA" id="ARBA00022980"/>
    </source>
</evidence>
<dbReference type="InterPro" id="IPR038716">
    <property type="entry name" value="P1/P2_N_sf"/>
</dbReference>
<keyword evidence="6" id="KW-0687">Ribonucleoprotein</keyword>
<dbReference type="PANTHER" id="PTHR21220">
    <property type="entry name" value="DNA-DEPENDENT METALLOPROTEASE SPRTN"/>
    <property type="match status" value="1"/>
</dbReference>
<keyword evidence="4" id="KW-0689">Ribosomal protein</keyword>
<evidence type="ECO:0000256" key="2">
    <source>
        <dbReference type="ARBA" id="ARBA00004123"/>
    </source>
</evidence>
<sequence>MDKNLTKKIEKLFLGRKKVTLTLKKEGKFHDESIVKVISDEDQASLPQPKSKKRKPNSNRHEKPSTSTAILISSGESDDESSNNFTAEEAERNYLLQLQKQFDDEENEKENFERSIREDKDFELALQLAGEQNSSQEKLYNSLKSLVSEDEKLARELQASFVLSPEALPLQSPRGKLLHKPQAFFSEKNLGANVYVSMAPHLNNRLNDPQWEILDPNPNIHELFQHFSDRFFWGALGIVQLEWSKRMYTCAGICYYQRRGNAESCIIRLSEPLLKLRSRGDLVNTLIHEMIHAFLFVTHDDRDRDGHGPRFQAHSARINQAAKTNITIYHDWHDESNFYKQHVWRCNGPCRDRRPYFGWIRRTANRKPGKNDRWWSQHQATCNGEFIKVAEPEKKKKKEVEKENPKKRKGSEEGFKKQNVGIDADEEKLSLVISQLSGKDINEVIAEGKEKLASVPTGGAVAAGGAAAGAEAAEETKEEAKAESSEDSGDDDMGFGLFD</sequence>
<dbReference type="Pfam" id="PF00428">
    <property type="entry name" value="Ribosomal_60s"/>
    <property type="match status" value="1"/>
</dbReference>
<dbReference type="InterPro" id="IPR006640">
    <property type="entry name" value="SprT-like_domain"/>
</dbReference>
<dbReference type="CDD" id="cd05833">
    <property type="entry name" value="Ribosomal_P2"/>
    <property type="match status" value="1"/>
</dbReference>
<keyword evidence="5" id="KW-0539">Nucleus</keyword>
<dbReference type="Gene3D" id="1.10.10.1410">
    <property type="match status" value="1"/>
</dbReference>
<dbReference type="Proteomes" id="UP001158576">
    <property type="component" value="Chromosome 1"/>
</dbReference>